<dbReference type="Gene3D" id="3.40.50.720">
    <property type="entry name" value="NAD(P)-binding Rossmann-like Domain"/>
    <property type="match status" value="1"/>
</dbReference>
<organism evidence="2 3">
    <name type="scientific">Lasiodiplodia hormozganensis</name>
    <dbReference type="NCBI Taxonomy" id="869390"/>
    <lineage>
        <taxon>Eukaryota</taxon>
        <taxon>Fungi</taxon>
        <taxon>Dikarya</taxon>
        <taxon>Ascomycota</taxon>
        <taxon>Pezizomycotina</taxon>
        <taxon>Dothideomycetes</taxon>
        <taxon>Dothideomycetes incertae sedis</taxon>
        <taxon>Botryosphaeriales</taxon>
        <taxon>Botryosphaeriaceae</taxon>
        <taxon>Lasiodiplodia</taxon>
    </lineage>
</organism>
<proteinExistence type="predicted"/>
<protein>
    <submittedName>
        <fullName evidence="2">Zinc-type alcohol dehydrogenase-like protein</fullName>
    </submittedName>
</protein>
<evidence type="ECO:0000259" key="1">
    <source>
        <dbReference type="SMART" id="SM00829"/>
    </source>
</evidence>
<dbReference type="InterPro" id="IPR052711">
    <property type="entry name" value="Zinc_ADH-like"/>
</dbReference>
<dbReference type="SMART" id="SM00829">
    <property type="entry name" value="PKS_ER"/>
    <property type="match status" value="1"/>
</dbReference>
<feature type="domain" description="Enoyl reductase (ER)" evidence="1">
    <location>
        <begin position="18"/>
        <end position="279"/>
    </location>
</feature>
<dbReference type="InterPro" id="IPR036291">
    <property type="entry name" value="NAD(P)-bd_dom_sf"/>
</dbReference>
<dbReference type="Pfam" id="PF00107">
    <property type="entry name" value="ADH_zinc_N"/>
    <property type="match status" value="1"/>
</dbReference>
<dbReference type="InterPro" id="IPR020843">
    <property type="entry name" value="ER"/>
</dbReference>
<gene>
    <name evidence="2" type="ORF">DIS24_g7755</name>
</gene>
<dbReference type="GO" id="GO:0016491">
    <property type="term" value="F:oxidoreductase activity"/>
    <property type="evidence" value="ECO:0007669"/>
    <property type="project" value="InterPro"/>
</dbReference>
<evidence type="ECO:0000313" key="3">
    <source>
        <dbReference type="Proteomes" id="UP001175001"/>
    </source>
</evidence>
<dbReference type="SUPFAM" id="SSF50129">
    <property type="entry name" value="GroES-like"/>
    <property type="match status" value="1"/>
</dbReference>
<dbReference type="PANTHER" id="PTHR45033:SF2">
    <property type="entry name" value="ZINC-TYPE ALCOHOL DEHYDROGENASE-LIKE PROTEIN C1773.06C"/>
    <property type="match status" value="1"/>
</dbReference>
<evidence type="ECO:0000313" key="2">
    <source>
        <dbReference type="EMBL" id="KAK0647398.1"/>
    </source>
</evidence>
<keyword evidence="3" id="KW-1185">Reference proteome</keyword>
<dbReference type="InterPro" id="IPR013149">
    <property type="entry name" value="ADH-like_C"/>
</dbReference>
<dbReference type="Proteomes" id="UP001175001">
    <property type="component" value="Unassembled WGS sequence"/>
</dbReference>
<comment type="caution">
    <text evidence="2">The sequence shown here is derived from an EMBL/GenBank/DDBJ whole genome shotgun (WGS) entry which is preliminary data.</text>
</comment>
<dbReference type="Pfam" id="PF08240">
    <property type="entry name" value="ADH_N"/>
    <property type="match status" value="1"/>
</dbReference>
<dbReference type="CDD" id="cd08276">
    <property type="entry name" value="MDR7"/>
    <property type="match status" value="1"/>
</dbReference>
<dbReference type="InterPro" id="IPR013154">
    <property type="entry name" value="ADH-like_N"/>
</dbReference>
<dbReference type="Gene3D" id="3.90.180.10">
    <property type="entry name" value="Medium-chain alcohol dehydrogenases, catalytic domain"/>
    <property type="match status" value="2"/>
</dbReference>
<dbReference type="InterPro" id="IPR011032">
    <property type="entry name" value="GroES-like_sf"/>
</dbReference>
<accession>A0AA39Y7D0</accession>
<dbReference type="AlphaFoldDB" id="A0AA39Y7D0"/>
<name>A0AA39Y7D0_9PEZI</name>
<reference evidence="2" key="1">
    <citation type="submission" date="2023-06" db="EMBL/GenBank/DDBJ databases">
        <title>Multi-omics analyses reveal the molecular pathogenesis toolkit of Lasiodiplodia hormozganensis, a cross-kingdom pathogen.</title>
        <authorList>
            <person name="Felix C."/>
            <person name="Meneses R."/>
            <person name="Goncalves M.F.M."/>
            <person name="Tilleman L."/>
            <person name="Duarte A.S."/>
            <person name="Jorrin-Novo J.V."/>
            <person name="Van De Peer Y."/>
            <person name="Deforce D."/>
            <person name="Van Nieuwerburgh F."/>
            <person name="Esteves A.C."/>
            <person name="Alves A."/>
        </authorList>
    </citation>
    <scope>NUCLEOTIDE SEQUENCE</scope>
    <source>
        <strain evidence="2">CBS 339.90</strain>
    </source>
</reference>
<dbReference type="EMBL" id="JAUJDW010000050">
    <property type="protein sequence ID" value="KAK0647398.1"/>
    <property type="molecule type" value="Genomic_DNA"/>
</dbReference>
<dbReference type="PANTHER" id="PTHR45033">
    <property type="match status" value="1"/>
</dbReference>
<sequence length="282" mass="30596">MSIPKIQKEWRVVQGHPGFESLKLNTQAPVPTLGDTDVLVRFHAAALNYRDLAIAQGKFPFGFEDNVVPGSDGAGEVVAVGPRVTRFNIGDRVATLFNQGHLAGSLDQRSVATGVGGTVDGFAKAVGARVIATTSTKEKEDRLKQLGADHVINYKEQANWGEIAKELTGGRGVDHVIEVGGLKTMAQSLKSIRIDGLITIVGFIGGDSEKQPSFLDVLSNICTVRGLLVGSRLQFEEMNRAVVAKDIHPVVDKQVYDLDHVPEAFQYIWEQRHFGKVVVSID</sequence>
<dbReference type="SUPFAM" id="SSF51735">
    <property type="entry name" value="NAD(P)-binding Rossmann-fold domains"/>
    <property type="match status" value="1"/>
</dbReference>